<dbReference type="InterPro" id="IPR045151">
    <property type="entry name" value="DCAF8"/>
</dbReference>
<feature type="region of interest" description="Disordered" evidence="4">
    <location>
        <begin position="267"/>
        <end position="290"/>
    </location>
</feature>
<keyword evidence="1 3" id="KW-0853">WD repeat</keyword>
<dbReference type="AlphaFoldDB" id="A0A1B6DED7"/>
<sequence>EYHLAQFDHPSYYNSCTMKSCCFAGDDDQYVLSGSDDFNLYMWKIPENKPGTWVSSAHMILGGHRSIVNQVRFNSSNHLIASSGVEKLIKIWSPFSLPSSNGDVLLSPGERKVFSHEEYINLVLSSGQLISHDYSHQSTKEDPRMMAFFDSLVQREVEGWSSEESQCGVPSPINSDQSLSDAPLFSGSENNDESTKTDNPNPIVKLIARKRAQLVKLAQKSFSKDRRKRVDNSSSNDAETDSDSDDSGTVNPYRNKYLLTSKKRIFSSEESSSIENEKQNSPLKKKKFFF</sequence>
<evidence type="ECO:0000256" key="2">
    <source>
        <dbReference type="ARBA" id="ARBA00022737"/>
    </source>
</evidence>
<dbReference type="InterPro" id="IPR015943">
    <property type="entry name" value="WD40/YVTN_repeat-like_dom_sf"/>
</dbReference>
<dbReference type="GO" id="GO:0005737">
    <property type="term" value="C:cytoplasm"/>
    <property type="evidence" value="ECO:0007669"/>
    <property type="project" value="TreeGrafter"/>
</dbReference>
<dbReference type="SUPFAM" id="SSF50978">
    <property type="entry name" value="WD40 repeat-like"/>
    <property type="match status" value="1"/>
</dbReference>
<name>A0A1B6DED7_9HEMI</name>
<keyword evidence="2" id="KW-0677">Repeat</keyword>
<evidence type="ECO:0000256" key="1">
    <source>
        <dbReference type="ARBA" id="ARBA00022574"/>
    </source>
</evidence>
<feature type="non-terminal residue" evidence="5">
    <location>
        <position position="1"/>
    </location>
</feature>
<dbReference type="Pfam" id="PF00400">
    <property type="entry name" value="WD40"/>
    <property type="match status" value="2"/>
</dbReference>
<accession>A0A1B6DED7</accession>
<evidence type="ECO:0000313" key="5">
    <source>
        <dbReference type="EMBL" id="JAS23965.1"/>
    </source>
</evidence>
<proteinExistence type="predicted"/>
<dbReference type="Gene3D" id="2.130.10.10">
    <property type="entry name" value="YVTN repeat-like/Quinoprotein amine dehydrogenase"/>
    <property type="match status" value="1"/>
</dbReference>
<feature type="repeat" description="WD" evidence="3">
    <location>
        <begin position="61"/>
        <end position="93"/>
    </location>
</feature>
<dbReference type="EMBL" id="GEDC01013333">
    <property type="protein sequence ID" value="JAS23965.1"/>
    <property type="molecule type" value="Transcribed_RNA"/>
</dbReference>
<gene>
    <name evidence="5" type="ORF">g.9277</name>
</gene>
<dbReference type="InterPro" id="IPR036322">
    <property type="entry name" value="WD40_repeat_dom_sf"/>
</dbReference>
<reference evidence="5" key="1">
    <citation type="submission" date="2015-12" db="EMBL/GenBank/DDBJ databases">
        <title>De novo transcriptome assembly of four potential Pierce s Disease insect vectors from Arizona vineyards.</title>
        <authorList>
            <person name="Tassone E.E."/>
        </authorList>
    </citation>
    <scope>NUCLEOTIDE SEQUENCE</scope>
</reference>
<dbReference type="PROSITE" id="PS50294">
    <property type="entry name" value="WD_REPEATS_REGION"/>
    <property type="match status" value="1"/>
</dbReference>
<feature type="compositionally biased region" description="Basic and acidic residues" evidence="4">
    <location>
        <begin position="222"/>
        <end position="231"/>
    </location>
</feature>
<organism evidence="5">
    <name type="scientific">Clastoptera arizonana</name>
    <name type="common">Arizona spittle bug</name>
    <dbReference type="NCBI Taxonomy" id="38151"/>
    <lineage>
        <taxon>Eukaryota</taxon>
        <taxon>Metazoa</taxon>
        <taxon>Ecdysozoa</taxon>
        <taxon>Arthropoda</taxon>
        <taxon>Hexapoda</taxon>
        <taxon>Insecta</taxon>
        <taxon>Pterygota</taxon>
        <taxon>Neoptera</taxon>
        <taxon>Paraneoptera</taxon>
        <taxon>Hemiptera</taxon>
        <taxon>Auchenorrhyncha</taxon>
        <taxon>Cercopoidea</taxon>
        <taxon>Clastopteridae</taxon>
        <taxon>Clastoptera</taxon>
    </lineage>
</organism>
<dbReference type="PANTHER" id="PTHR15574">
    <property type="entry name" value="WD REPEAT DOMAIN-CONTAINING FAMILY"/>
    <property type="match status" value="1"/>
</dbReference>
<dbReference type="PANTHER" id="PTHR15574:SF43">
    <property type="entry name" value="DDB1- AND CUL4-ASSOCIATED FACTOR 5"/>
    <property type="match status" value="1"/>
</dbReference>
<dbReference type="PROSITE" id="PS50082">
    <property type="entry name" value="WD_REPEATS_2"/>
    <property type="match status" value="1"/>
</dbReference>
<dbReference type="GO" id="GO:0080008">
    <property type="term" value="C:Cul4-RING E3 ubiquitin ligase complex"/>
    <property type="evidence" value="ECO:0007669"/>
    <property type="project" value="TreeGrafter"/>
</dbReference>
<evidence type="ECO:0000256" key="4">
    <source>
        <dbReference type="SAM" id="MobiDB-lite"/>
    </source>
</evidence>
<dbReference type="GO" id="GO:0045717">
    <property type="term" value="P:negative regulation of fatty acid biosynthetic process"/>
    <property type="evidence" value="ECO:0007669"/>
    <property type="project" value="TreeGrafter"/>
</dbReference>
<evidence type="ECO:0000256" key="3">
    <source>
        <dbReference type="PROSITE-ProRule" id="PRU00221"/>
    </source>
</evidence>
<dbReference type="SMART" id="SM00320">
    <property type="entry name" value="WD40"/>
    <property type="match status" value="2"/>
</dbReference>
<dbReference type="InterPro" id="IPR001680">
    <property type="entry name" value="WD40_rpt"/>
</dbReference>
<feature type="region of interest" description="Disordered" evidence="4">
    <location>
        <begin position="160"/>
        <end position="202"/>
    </location>
</feature>
<protein>
    <submittedName>
        <fullName evidence="5">Uncharacterized protein</fullName>
    </submittedName>
</protein>
<feature type="region of interest" description="Disordered" evidence="4">
    <location>
        <begin position="218"/>
        <end position="255"/>
    </location>
</feature>